<comment type="caution">
    <text evidence="3">The sequence shown here is derived from an EMBL/GenBank/DDBJ whole genome shotgun (WGS) entry which is preliminary data.</text>
</comment>
<dbReference type="AlphaFoldDB" id="A0A2H9TQE8"/>
<evidence type="ECO:0000256" key="1">
    <source>
        <dbReference type="SAM" id="MobiDB-lite"/>
    </source>
</evidence>
<feature type="transmembrane region" description="Helical" evidence="2">
    <location>
        <begin position="71"/>
        <end position="86"/>
    </location>
</feature>
<feature type="region of interest" description="Disordered" evidence="1">
    <location>
        <begin position="121"/>
        <end position="189"/>
    </location>
</feature>
<name>A0A2H9TQE8_9FUNG</name>
<keyword evidence="4" id="KW-1185">Reference proteome</keyword>
<evidence type="ECO:0000313" key="3">
    <source>
        <dbReference type="EMBL" id="PJF19979.1"/>
    </source>
</evidence>
<keyword evidence="2" id="KW-0472">Membrane</keyword>
<evidence type="ECO:0000313" key="4">
    <source>
        <dbReference type="Proteomes" id="UP000240830"/>
    </source>
</evidence>
<protein>
    <recommendedName>
        <fullName evidence="5">Transmembrane protein</fullName>
    </recommendedName>
</protein>
<reference evidence="3 4" key="1">
    <citation type="submission" date="2016-10" db="EMBL/GenBank/DDBJ databases">
        <title>The genome of Paramicrosporidium saccamoebae is the missing link in understanding Cryptomycota and Microsporidia evolution.</title>
        <authorList>
            <person name="Quandt C.A."/>
            <person name="Beaudet D."/>
            <person name="Corsaro D."/>
            <person name="Michel R."/>
            <person name="Corradi N."/>
            <person name="James T."/>
        </authorList>
    </citation>
    <scope>NUCLEOTIDE SEQUENCE [LARGE SCALE GENOMIC DNA]</scope>
    <source>
        <strain evidence="3 4">KSL3</strain>
    </source>
</reference>
<dbReference type="EMBL" id="MTSL01000018">
    <property type="protein sequence ID" value="PJF19979.1"/>
    <property type="molecule type" value="Genomic_DNA"/>
</dbReference>
<feature type="transmembrane region" description="Helical" evidence="2">
    <location>
        <begin position="7"/>
        <end position="31"/>
    </location>
</feature>
<proteinExistence type="predicted"/>
<gene>
    <name evidence="3" type="ORF">PSACC_00205</name>
</gene>
<keyword evidence="2" id="KW-0812">Transmembrane</keyword>
<feature type="transmembrane region" description="Helical" evidence="2">
    <location>
        <begin position="98"/>
        <end position="117"/>
    </location>
</feature>
<sequence length="189" mass="20777">MSRNLPATIAFLALGAILVSWPFIMVCWSYYEKGSQAWSSFDGPMIIFLAFHVLAGSCCISVCFVPRMQNFTALMLVVSALAWSVQRLPTVVILIDRWVLVVLCLLGVLALTTSFLVPHGENQDSDLEKSLPAPEPEVAGRPLHVINEETISPKPSEPEKKRSMVETPAPDEATVAETELEPVPIESKK</sequence>
<keyword evidence="2" id="KW-1133">Transmembrane helix</keyword>
<dbReference type="Proteomes" id="UP000240830">
    <property type="component" value="Unassembled WGS sequence"/>
</dbReference>
<evidence type="ECO:0008006" key="5">
    <source>
        <dbReference type="Google" id="ProtNLM"/>
    </source>
</evidence>
<feature type="transmembrane region" description="Helical" evidence="2">
    <location>
        <begin position="43"/>
        <end position="64"/>
    </location>
</feature>
<evidence type="ECO:0000256" key="2">
    <source>
        <dbReference type="SAM" id="Phobius"/>
    </source>
</evidence>
<accession>A0A2H9TQE8</accession>
<organism evidence="3 4">
    <name type="scientific">Paramicrosporidium saccamoebae</name>
    <dbReference type="NCBI Taxonomy" id="1246581"/>
    <lineage>
        <taxon>Eukaryota</taxon>
        <taxon>Fungi</taxon>
        <taxon>Fungi incertae sedis</taxon>
        <taxon>Cryptomycota</taxon>
        <taxon>Cryptomycota incertae sedis</taxon>
        <taxon>Paramicrosporidium</taxon>
    </lineage>
</organism>